<dbReference type="AlphaFoldDB" id="A0A0J9BX52"/>
<comment type="caution">
    <text evidence="1">The sequence shown here is derived from an EMBL/GenBank/DDBJ whole genome shotgun (WGS) entry which is preliminary data.</text>
</comment>
<protein>
    <submittedName>
        <fullName evidence="1">Uncharacterized protein</fullName>
    </submittedName>
</protein>
<proteinExistence type="predicted"/>
<dbReference type="EMBL" id="ADLK01000029">
    <property type="protein sequence ID" value="KMW16746.1"/>
    <property type="molecule type" value="Genomic_DNA"/>
</dbReference>
<evidence type="ECO:0000313" key="2">
    <source>
        <dbReference type="Proteomes" id="UP000037392"/>
    </source>
</evidence>
<reference evidence="1 2" key="1">
    <citation type="submission" date="2011-04" db="EMBL/GenBank/DDBJ databases">
        <title>The Genome Sequence of Clostridium citroniae WAL-19142.</title>
        <authorList>
            <consortium name="The Broad Institute Genome Sequencing Platform"/>
            <person name="Earl A."/>
            <person name="Ward D."/>
            <person name="Feldgarden M."/>
            <person name="Gevers D."/>
            <person name="Warren Y.A."/>
            <person name="Tyrrell K.L."/>
            <person name="Citron D.M."/>
            <person name="Goldstein E.J."/>
            <person name="Daigneault M."/>
            <person name="Allen-Vercoe E."/>
            <person name="Young S.K."/>
            <person name="Zeng Q."/>
            <person name="Gargeya S."/>
            <person name="Fitzgerald M."/>
            <person name="Haas B."/>
            <person name="Abouelleil A."/>
            <person name="Alvarado L."/>
            <person name="Arachchi H.M."/>
            <person name="Berlin A."/>
            <person name="Brown A."/>
            <person name="Chapman S.B."/>
            <person name="Chen Z."/>
            <person name="Dunbar C."/>
            <person name="Freedman E."/>
            <person name="Gearin G."/>
            <person name="Gellesch M."/>
            <person name="Goldberg J."/>
            <person name="Griggs A."/>
            <person name="Gujja S."/>
            <person name="Heilman E.R."/>
            <person name="Heiman D."/>
            <person name="Howarth C."/>
            <person name="Larson L."/>
            <person name="Lui A."/>
            <person name="MacDonald P.J."/>
            <person name="Mehta T."/>
            <person name="Montmayeur A."/>
            <person name="Murphy C."/>
            <person name="Neiman D."/>
            <person name="Pearson M."/>
            <person name="Priest M."/>
            <person name="Roberts A."/>
            <person name="Saif S."/>
            <person name="Shea T."/>
            <person name="Shenoy N."/>
            <person name="Sisk P."/>
            <person name="Stolte C."/>
            <person name="Sykes S."/>
            <person name="White J."/>
            <person name="Yandava C."/>
            <person name="Wortman J."/>
            <person name="Nusbaum C."/>
            <person name="Birren B."/>
        </authorList>
    </citation>
    <scope>NUCLEOTIDE SEQUENCE [LARGE SCALE GENOMIC DNA]</scope>
    <source>
        <strain evidence="1 2">WAL-19142</strain>
    </source>
</reference>
<organism evidence="1 2">
    <name type="scientific">[Clostridium] citroniae WAL-19142</name>
    <dbReference type="NCBI Taxonomy" id="742734"/>
    <lineage>
        <taxon>Bacteria</taxon>
        <taxon>Bacillati</taxon>
        <taxon>Bacillota</taxon>
        <taxon>Clostridia</taxon>
        <taxon>Lachnospirales</taxon>
        <taxon>Lachnospiraceae</taxon>
        <taxon>Enterocloster</taxon>
    </lineage>
</organism>
<name>A0A0J9BX52_9FIRM</name>
<dbReference type="RefSeq" id="WP_156200155.1">
    <property type="nucleotide sequence ID" value="NZ_KQ235881.1"/>
</dbReference>
<dbReference type="PATRIC" id="fig|742734.4.peg.4551"/>
<dbReference type="Proteomes" id="UP000037392">
    <property type="component" value="Unassembled WGS sequence"/>
</dbReference>
<sequence>MSYKKTLETKEKKRRIMNAFARFLWKFARIYSTIGKETLAGSLRGGTGNET</sequence>
<dbReference type="GeneID" id="93161388"/>
<gene>
    <name evidence="1" type="ORF">HMPREF9470_04246</name>
</gene>
<evidence type="ECO:0000313" key="1">
    <source>
        <dbReference type="EMBL" id="KMW16746.1"/>
    </source>
</evidence>
<accession>A0A0J9BX52</accession>